<evidence type="ECO:0000313" key="2">
    <source>
        <dbReference type="Proteomes" id="UP000245207"/>
    </source>
</evidence>
<proteinExistence type="predicted"/>
<name>A0A2U1LBM6_ARTAN</name>
<dbReference type="OrthoDB" id="2110130at2759"/>
<gene>
    <name evidence="1" type="ORF">CTI12_AA510350</name>
</gene>
<reference evidence="1 2" key="1">
    <citation type="journal article" date="2018" name="Mol. Plant">
        <title>The genome of Artemisia annua provides insight into the evolution of Asteraceae family and artemisinin biosynthesis.</title>
        <authorList>
            <person name="Shen Q."/>
            <person name="Zhang L."/>
            <person name="Liao Z."/>
            <person name="Wang S."/>
            <person name="Yan T."/>
            <person name="Shi P."/>
            <person name="Liu M."/>
            <person name="Fu X."/>
            <person name="Pan Q."/>
            <person name="Wang Y."/>
            <person name="Lv Z."/>
            <person name="Lu X."/>
            <person name="Zhang F."/>
            <person name="Jiang W."/>
            <person name="Ma Y."/>
            <person name="Chen M."/>
            <person name="Hao X."/>
            <person name="Li L."/>
            <person name="Tang Y."/>
            <person name="Lv G."/>
            <person name="Zhou Y."/>
            <person name="Sun X."/>
            <person name="Brodelius P.E."/>
            <person name="Rose J.K.C."/>
            <person name="Tang K."/>
        </authorList>
    </citation>
    <scope>NUCLEOTIDE SEQUENCE [LARGE SCALE GENOMIC DNA]</scope>
    <source>
        <strain evidence="2">cv. Huhao1</strain>
        <tissue evidence="1">Leaf</tissue>
    </source>
</reference>
<dbReference type="EMBL" id="PKPP01010297">
    <property type="protein sequence ID" value="PWA46402.1"/>
    <property type="molecule type" value="Genomic_DNA"/>
</dbReference>
<sequence>MVSTVNVHPLEIKHSYFSWQYCVQLGHLMANRDWYVNCNGCRRPDTILSKENPLFSQEAKSMLSFTLLGFWMAKLHTTTSHKSKTSMWIGVCCGKILDKTMLLLQVKPLEIRIYNRWCRKCAHESMFQIFRLFLGTQKGLVCCCKMISGVREFEAALPQALLLTGQTADALDLLKGFHYCDVNICEEILPKGNHDDAKSDEAKGVHCQKFKPEMIIDYLKMTCDKERLKLEEEAECLIGKDDGSAEVLEKVYEHLEAMDASTAQKRAAEMVLALT</sequence>
<keyword evidence="2" id="KW-1185">Reference proteome</keyword>
<dbReference type="STRING" id="35608.A0A2U1LBM6"/>
<protein>
    <submittedName>
        <fullName evidence="1">Citron-like protein</fullName>
    </submittedName>
</protein>
<dbReference type="Proteomes" id="UP000245207">
    <property type="component" value="Unassembled WGS sequence"/>
</dbReference>
<organism evidence="1 2">
    <name type="scientific">Artemisia annua</name>
    <name type="common">Sweet wormwood</name>
    <dbReference type="NCBI Taxonomy" id="35608"/>
    <lineage>
        <taxon>Eukaryota</taxon>
        <taxon>Viridiplantae</taxon>
        <taxon>Streptophyta</taxon>
        <taxon>Embryophyta</taxon>
        <taxon>Tracheophyta</taxon>
        <taxon>Spermatophyta</taxon>
        <taxon>Magnoliopsida</taxon>
        <taxon>eudicotyledons</taxon>
        <taxon>Gunneridae</taxon>
        <taxon>Pentapetalae</taxon>
        <taxon>asterids</taxon>
        <taxon>campanulids</taxon>
        <taxon>Asterales</taxon>
        <taxon>Asteraceae</taxon>
        <taxon>Asteroideae</taxon>
        <taxon>Anthemideae</taxon>
        <taxon>Artemisiinae</taxon>
        <taxon>Artemisia</taxon>
    </lineage>
</organism>
<dbReference type="AlphaFoldDB" id="A0A2U1LBM6"/>
<evidence type="ECO:0000313" key="1">
    <source>
        <dbReference type="EMBL" id="PWA46402.1"/>
    </source>
</evidence>
<comment type="caution">
    <text evidence="1">The sequence shown here is derived from an EMBL/GenBank/DDBJ whole genome shotgun (WGS) entry which is preliminary data.</text>
</comment>
<accession>A0A2U1LBM6</accession>